<feature type="compositionally biased region" description="Polar residues" evidence="6">
    <location>
        <begin position="29"/>
        <end position="45"/>
    </location>
</feature>
<feature type="region of interest" description="Disordered" evidence="6">
    <location>
        <begin position="22"/>
        <end position="113"/>
    </location>
</feature>
<dbReference type="GO" id="GO:0003677">
    <property type="term" value="F:DNA binding"/>
    <property type="evidence" value="ECO:0007669"/>
    <property type="project" value="UniProtKB-KW"/>
</dbReference>
<evidence type="ECO:0000313" key="8">
    <source>
        <dbReference type="EMBL" id="KAK3056905.1"/>
    </source>
</evidence>
<sequence length="656" mass="73525">MDIGDDFGNMILSVGLAQQQQAQARQGLEPSTTDAVQVHGRSTNGRAKPTSRNDCKLHRRRRRGAEHASSSRAANAQLPAGGDEAPEKETMPDGSLANGNCNDQEHSDNRPGANVELAFDPVQRVEGDANVGACQCALVDFLQDEFDLDRRTPESLTIENIGTATSNLQFFVARKDMAGAVTGAETQRHTSSEEQPNLFDNARFMDRQHYIDVYLEYVNPGLPLIDADNDLAVNICKSSDSLLLNAVAHVAAHIADPLERRAEVTSHLYHTAKALWKSKIGQSHITMVQAALLLSWQQDDPGQNVGSTAWYWINMARTVAIDLGMHRNIDRSSLDPVSKSQWRRHWWLLFQCDVQISAQLGRPQSINLEDCDVEMISGRDVTPKKLDAVNADTVVKMTELSIVFSDVLRQCFGPKVTPSRRRIAQADADETLGRWRLSTSNGLEMQHTTSDMHLSFMWLYYYSILLLLHRPDGKEKRLATSSTPTDAAICSIAAEQICRLSEGLRERDQLKGQPRYIVHILLTACIEQCVESRLPDTSLRMGTPETHESLKRTMQAVADYWPEATSVLSRLEAAMSIMTTRRESITSDLQELQTTIREADASAQNDASGPMEGYVAVPVLIKTLFVPEALIEGARITRYWREWRQQYWWWSHLRCV</sequence>
<keyword evidence="3" id="KW-0238">DNA-binding</keyword>
<protein>
    <recommendedName>
        <fullName evidence="7">Xylanolytic transcriptional activator regulatory domain-containing protein</fullName>
    </recommendedName>
</protein>
<evidence type="ECO:0000256" key="4">
    <source>
        <dbReference type="ARBA" id="ARBA00023163"/>
    </source>
</evidence>
<accession>A0AAJ0GG51</accession>
<gene>
    <name evidence="8" type="ORF">LTR09_001943</name>
</gene>
<evidence type="ECO:0000256" key="1">
    <source>
        <dbReference type="ARBA" id="ARBA00022833"/>
    </source>
</evidence>
<dbReference type="SMART" id="SM00906">
    <property type="entry name" value="Fungal_trans"/>
    <property type="match status" value="1"/>
</dbReference>
<proteinExistence type="predicted"/>
<evidence type="ECO:0000256" key="6">
    <source>
        <dbReference type="SAM" id="MobiDB-lite"/>
    </source>
</evidence>
<evidence type="ECO:0000256" key="2">
    <source>
        <dbReference type="ARBA" id="ARBA00023015"/>
    </source>
</evidence>
<dbReference type="InterPro" id="IPR052073">
    <property type="entry name" value="Amide_Lactam_Regulators"/>
</dbReference>
<evidence type="ECO:0000313" key="9">
    <source>
        <dbReference type="Proteomes" id="UP001271007"/>
    </source>
</evidence>
<evidence type="ECO:0000256" key="5">
    <source>
        <dbReference type="ARBA" id="ARBA00023242"/>
    </source>
</evidence>
<evidence type="ECO:0000259" key="7">
    <source>
        <dbReference type="SMART" id="SM00906"/>
    </source>
</evidence>
<dbReference type="GO" id="GO:0008270">
    <property type="term" value="F:zinc ion binding"/>
    <property type="evidence" value="ECO:0007669"/>
    <property type="project" value="InterPro"/>
</dbReference>
<keyword evidence="2" id="KW-0805">Transcription regulation</keyword>
<dbReference type="Proteomes" id="UP001271007">
    <property type="component" value="Unassembled WGS sequence"/>
</dbReference>
<reference evidence="8" key="1">
    <citation type="submission" date="2023-04" db="EMBL/GenBank/DDBJ databases">
        <title>Black Yeasts Isolated from many extreme environments.</title>
        <authorList>
            <person name="Coleine C."/>
            <person name="Stajich J.E."/>
            <person name="Selbmann L."/>
        </authorList>
    </citation>
    <scope>NUCLEOTIDE SEQUENCE</scope>
    <source>
        <strain evidence="8">CCFEE 5312</strain>
    </source>
</reference>
<comment type="caution">
    <text evidence="8">The sequence shown here is derived from an EMBL/GenBank/DDBJ whole genome shotgun (WGS) entry which is preliminary data.</text>
</comment>
<dbReference type="InterPro" id="IPR007219">
    <property type="entry name" value="XnlR_reg_dom"/>
</dbReference>
<dbReference type="PANTHER" id="PTHR47171">
    <property type="entry name" value="FARA-RELATED"/>
    <property type="match status" value="1"/>
</dbReference>
<dbReference type="PANTHER" id="PTHR47171:SF4">
    <property type="entry name" value="ACETAMIDASE REGULATORY PROTEIN"/>
    <property type="match status" value="1"/>
</dbReference>
<keyword evidence="5" id="KW-0539">Nucleus</keyword>
<name>A0AAJ0GG51_9PEZI</name>
<dbReference type="EMBL" id="JAWDJX010000004">
    <property type="protein sequence ID" value="KAK3056905.1"/>
    <property type="molecule type" value="Genomic_DNA"/>
</dbReference>
<dbReference type="AlphaFoldDB" id="A0AAJ0GG51"/>
<keyword evidence="4" id="KW-0804">Transcription</keyword>
<dbReference type="CDD" id="cd12148">
    <property type="entry name" value="fungal_TF_MHR"/>
    <property type="match status" value="1"/>
</dbReference>
<keyword evidence="9" id="KW-1185">Reference proteome</keyword>
<dbReference type="Pfam" id="PF04082">
    <property type="entry name" value="Fungal_trans"/>
    <property type="match status" value="1"/>
</dbReference>
<organism evidence="8 9">
    <name type="scientific">Extremus antarcticus</name>
    <dbReference type="NCBI Taxonomy" id="702011"/>
    <lineage>
        <taxon>Eukaryota</taxon>
        <taxon>Fungi</taxon>
        <taxon>Dikarya</taxon>
        <taxon>Ascomycota</taxon>
        <taxon>Pezizomycotina</taxon>
        <taxon>Dothideomycetes</taxon>
        <taxon>Dothideomycetidae</taxon>
        <taxon>Mycosphaerellales</taxon>
        <taxon>Extremaceae</taxon>
        <taxon>Extremus</taxon>
    </lineage>
</organism>
<evidence type="ECO:0000256" key="3">
    <source>
        <dbReference type="ARBA" id="ARBA00023125"/>
    </source>
</evidence>
<feature type="domain" description="Xylanolytic transcriptional activator regulatory" evidence="7">
    <location>
        <begin position="309"/>
        <end position="381"/>
    </location>
</feature>
<keyword evidence="1" id="KW-0862">Zinc</keyword>
<dbReference type="GO" id="GO:0006351">
    <property type="term" value="P:DNA-templated transcription"/>
    <property type="evidence" value="ECO:0007669"/>
    <property type="project" value="InterPro"/>
</dbReference>